<evidence type="ECO:0000313" key="12">
    <source>
        <dbReference type="EMBL" id="CAA6817173.1"/>
    </source>
</evidence>
<keyword evidence="6" id="KW-0864">Zinc transport</keyword>
<name>A0A6S6TN05_9GAMM</name>
<evidence type="ECO:0000256" key="9">
    <source>
        <dbReference type="SAM" id="Phobius"/>
    </source>
</evidence>
<dbReference type="InterPro" id="IPR058533">
    <property type="entry name" value="Cation_efflux_TM"/>
</dbReference>
<dbReference type="Gene3D" id="1.20.1510.10">
    <property type="entry name" value="Cation efflux protein transmembrane domain"/>
    <property type="match status" value="1"/>
</dbReference>
<evidence type="ECO:0000256" key="4">
    <source>
        <dbReference type="ARBA" id="ARBA00022496"/>
    </source>
</evidence>
<keyword evidence="6" id="KW-0862">Zinc</keyword>
<keyword evidence="3" id="KW-0813">Transport</keyword>
<dbReference type="InterPro" id="IPR002524">
    <property type="entry name" value="Cation_efflux"/>
</dbReference>
<dbReference type="PANTHER" id="PTHR43840">
    <property type="entry name" value="MITOCHONDRIAL METAL TRANSPORTER 1-RELATED"/>
    <property type="match status" value="1"/>
</dbReference>
<dbReference type="InterPro" id="IPR050291">
    <property type="entry name" value="CDF_Transporter"/>
</dbReference>
<dbReference type="InterPro" id="IPR027470">
    <property type="entry name" value="Cation_efflux_CTD"/>
</dbReference>
<dbReference type="GO" id="GO:0006829">
    <property type="term" value="P:zinc ion transport"/>
    <property type="evidence" value="ECO:0007669"/>
    <property type="project" value="UniProtKB-KW"/>
</dbReference>
<proteinExistence type="inferred from homology"/>
<dbReference type="SUPFAM" id="SSF160240">
    <property type="entry name" value="Cation efflux protein cytoplasmic domain-like"/>
    <property type="match status" value="1"/>
</dbReference>
<evidence type="ECO:0000256" key="8">
    <source>
        <dbReference type="ARBA" id="ARBA00023136"/>
    </source>
</evidence>
<keyword evidence="4" id="KW-0408">Iron</keyword>
<protein>
    <submittedName>
        <fullName evidence="12">Cobalt-zinc-cadmium resistance protein</fullName>
    </submittedName>
</protein>
<keyword evidence="4" id="KW-0410">Iron transport</keyword>
<dbReference type="GO" id="GO:0008324">
    <property type="term" value="F:monoatomic cation transmembrane transporter activity"/>
    <property type="evidence" value="ECO:0007669"/>
    <property type="project" value="InterPro"/>
</dbReference>
<dbReference type="Pfam" id="PF01545">
    <property type="entry name" value="Cation_efflux"/>
    <property type="match status" value="1"/>
</dbReference>
<evidence type="ECO:0000256" key="5">
    <source>
        <dbReference type="ARBA" id="ARBA00022692"/>
    </source>
</evidence>
<keyword evidence="8 9" id="KW-0472">Membrane</keyword>
<organism evidence="12">
    <name type="scientific">uncultured Thiotrichaceae bacterium</name>
    <dbReference type="NCBI Taxonomy" id="298394"/>
    <lineage>
        <taxon>Bacteria</taxon>
        <taxon>Pseudomonadati</taxon>
        <taxon>Pseudomonadota</taxon>
        <taxon>Gammaproteobacteria</taxon>
        <taxon>Thiotrichales</taxon>
        <taxon>Thiotrichaceae</taxon>
        <taxon>environmental samples</taxon>
    </lineage>
</organism>
<dbReference type="SUPFAM" id="SSF161111">
    <property type="entry name" value="Cation efflux protein transmembrane domain-like"/>
    <property type="match status" value="1"/>
</dbReference>
<dbReference type="NCBIfam" id="TIGR01297">
    <property type="entry name" value="CDF"/>
    <property type="match status" value="1"/>
</dbReference>
<keyword evidence="5 9" id="KW-0812">Transmembrane</keyword>
<feature type="transmembrane region" description="Helical" evidence="9">
    <location>
        <begin position="184"/>
        <end position="202"/>
    </location>
</feature>
<dbReference type="GO" id="GO:0006826">
    <property type="term" value="P:iron ion transport"/>
    <property type="evidence" value="ECO:0007669"/>
    <property type="project" value="UniProtKB-KW"/>
</dbReference>
<feature type="non-terminal residue" evidence="12">
    <location>
        <position position="316"/>
    </location>
</feature>
<feature type="domain" description="Cation efflux protein cytoplasmic" evidence="11">
    <location>
        <begin position="214"/>
        <end position="291"/>
    </location>
</feature>
<dbReference type="InterPro" id="IPR027469">
    <property type="entry name" value="Cation_efflux_TMD_sf"/>
</dbReference>
<gene>
    <name evidence="12" type="ORF">HELGO_WM47157</name>
</gene>
<feature type="domain" description="Cation efflux protein transmembrane" evidence="10">
    <location>
        <begin position="16"/>
        <end position="209"/>
    </location>
</feature>
<dbReference type="Gene3D" id="3.30.70.1350">
    <property type="entry name" value="Cation efflux protein, cytoplasmic domain"/>
    <property type="match status" value="1"/>
</dbReference>
<dbReference type="PANTHER" id="PTHR43840:SF15">
    <property type="entry name" value="MITOCHONDRIAL METAL TRANSPORTER 1-RELATED"/>
    <property type="match status" value="1"/>
</dbReference>
<evidence type="ECO:0000256" key="3">
    <source>
        <dbReference type="ARBA" id="ARBA00022448"/>
    </source>
</evidence>
<sequence length="316" mass="34185">MSDIQDKKSATQRVTLVGAVVNTLLAIAQLAGGLLTASQALIADGFHTLSDLVSDFVVLFASHHANKEADEEHPYGHGRIETVATVILGLILAGVAVGIFMRAWERLFADELLVAPHPWALAFAALAIVAKESLFHYTMRAAKRVKSKLLQANAWHHRSDVISSVVVLLGIGGAQLGFPWLDGVAAVVVAVMILYVAGRMILDSTSELVDTGMEPEEAEAVRQFIDGLPGVVSVHMLRTRLMGGQIFADAHIQVQSYISVSEGHHVAESVMQQLKARFPEMNDVTMHIDPEDDELAKPSADLPLREDILATLHADE</sequence>
<evidence type="ECO:0000256" key="2">
    <source>
        <dbReference type="ARBA" id="ARBA00010212"/>
    </source>
</evidence>
<dbReference type="FunFam" id="1.20.1510.10:FF:000006">
    <property type="entry name" value="Divalent cation efflux transporter"/>
    <property type="match status" value="1"/>
</dbReference>
<reference evidence="12" key="1">
    <citation type="submission" date="2020-01" db="EMBL/GenBank/DDBJ databases">
        <authorList>
            <person name="Meier V. D."/>
            <person name="Meier V D."/>
        </authorList>
    </citation>
    <scope>NUCLEOTIDE SEQUENCE</scope>
    <source>
        <strain evidence="12">HLG_WM_MAG_08</strain>
    </source>
</reference>
<evidence type="ECO:0000259" key="11">
    <source>
        <dbReference type="Pfam" id="PF16916"/>
    </source>
</evidence>
<dbReference type="GO" id="GO:0016020">
    <property type="term" value="C:membrane"/>
    <property type="evidence" value="ECO:0007669"/>
    <property type="project" value="UniProtKB-SubCell"/>
</dbReference>
<dbReference type="InterPro" id="IPR036837">
    <property type="entry name" value="Cation_efflux_CTD_sf"/>
</dbReference>
<dbReference type="EMBL" id="CACVAV010000273">
    <property type="protein sequence ID" value="CAA6817173.1"/>
    <property type="molecule type" value="Genomic_DNA"/>
</dbReference>
<accession>A0A6S6TN05</accession>
<feature type="transmembrane region" description="Helical" evidence="9">
    <location>
        <begin position="119"/>
        <end position="139"/>
    </location>
</feature>
<feature type="transmembrane region" description="Helical" evidence="9">
    <location>
        <begin position="83"/>
        <end position="104"/>
    </location>
</feature>
<dbReference type="Pfam" id="PF16916">
    <property type="entry name" value="ZT_dimer"/>
    <property type="match status" value="1"/>
</dbReference>
<evidence type="ECO:0000256" key="7">
    <source>
        <dbReference type="ARBA" id="ARBA00022989"/>
    </source>
</evidence>
<evidence type="ECO:0000256" key="1">
    <source>
        <dbReference type="ARBA" id="ARBA00004141"/>
    </source>
</evidence>
<keyword evidence="7 9" id="KW-1133">Transmembrane helix</keyword>
<keyword evidence="6" id="KW-0406">Ion transport</keyword>
<dbReference type="AlphaFoldDB" id="A0A6S6TN05"/>
<comment type="similarity">
    <text evidence="2">Belongs to the cation diffusion facilitator (CDF) transporter (TC 2.A.4) family. FieF subfamily.</text>
</comment>
<evidence type="ECO:0000259" key="10">
    <source>
        <dbReference type="Pfam" id="PF01545"/>
    </source>
</evidence>
<evidence type="ECO:0000256" key="6">
    <source>
        <dbReference type="ARBA" id="ARBA00022906"/>
    </source>
</evidence>
<comment type="subcellular location">
    <subcellularLocation>
        <location evidence="1">Membrane</location>
        <topology evidence="1">Multi-pass membrane protein</topology>
    </subcellularLocation>
</comment>